<feature type="domain" description="DUF1232" evidence="5">
    <location>
        <begin position="56"/>
        <end position="90"/>
    </location>
</feature>
<evidence type="ECO:0000256" key="2">
    <source>
        <dbReference type="ARBA" id="ARBA00022692"/>
    </source>
</evidence>
<dbReference type="EMBL" id="VWNA01000001">
    <property type="protein sequence ID" value="MQT13350.1"/>
    <property type="molecule type" value="Genomic_DNA"/>
</dbReference>
<evidence type="ECO:0000256" key="1">
    <source>
        <dbReference type="ARBA" id="ARBA00004127"/>
    </source>
</evidence>
<proteinExistence type="predicted"/>
<dbReference type="GO" id="GO:0012505">
    <property type="term" value="C:endomembrane system"/>
    <property type="evidence" value="ECO:0007669"/>
    <property type="project" value="UniProtKB-SubCell"/>
</dbReference>
<name>A0A6A7Y2N8_9HYPH</name>
<dbReference type="PIRSF" id="PIRSF031804">
    <property type="entry name" value="UCP031804"/>
    <property type="match status" value="1"/>
</dbReference>
<gene>
    <name evidence="6" type="ORF">F0357_11995</name>
</gene>
<evidence type="ECO:0000256" key="4">
    <source>
        <dbReference type="ARBA" id="ARBA00023136"/>
    </source>
</evidence>
<dbReference type="InterPro" id="IPR016983">
    <property type="entry name" value="UCP031804"/>
</dbReference>
<keyword evidence="4" id="KW-0472">Membrane</keyword>
<protein>
    <submittedName>
        <fullName evidence="6">DUF1232 domain-containing protein</fullName>
    </submittedName>
</protein>
<keyword evidence="3" id="KW-1133">Transmembrane helix</keyword>
<organism evidence="6 7">
    <name type="scientific">Segnochrobactrum spirostomi</name>
    <dbReference type="NCBI Taxonomy" id="2608987"/>
    <lineage>
        <taxon>Bacteria</taxon>
        <taxon>Pseudomonadati</taxon>
        <taxon>Pseudomonadota</taxon>
        <taxon>Alphaproteobacteria</taxon>
        <taxon>Hyphomicrobiales</taxon>
        <taxon>Segnochrobactraceae</taxon>
        <taxon>Segnochrobactrum</taxon>
    </lineage>
</organism>
<evidence type="ECO:0000259" key="5">
    <source>
        <dbReference type="Pfam" id="PF06803"/>
    </source>
</evidence>
<sequence>MIEPEIAVRDEARNARRVRARFWRTVKRAAGQVPFLDEVVAAYYCAFDPATPNRVRAMLLAALAYFVLPIDVVPDLLAGIGFTDDIAVLTAVFGLLRGHIRDEHRAAARAALAVEPEDEPAPEPEPAKA</sequence>
<evidence type="ECO:0000313" key="7">
    <source>
        <dbReference type="Proteomes" id="UP000332515"/>
    </source>
</evidence>
<comment type="caution">
    <text evidence="6">The sequence shown here is derived from an EMBL/GenBank/DDBJ whole genome shotgun (WGS) entry which is preliminary data.</text>
</comment>
<evidence type="ECO:0000256" key="3">
    <source>
        <dbReference type="ARBA" id="ARBA00022989"/>
    </source>
</evidence>
<comment type="subcellular location">
    <subcellularLocation>
        <location evidence="1">Endomembrane system</location>
        <topology evidence="1">Multi-pass membrane protein</topology>
    </subcellularLocation>
</comment>
<keyword evidence="7" id="KW-1185">Reference proteome</keyword>
<dbReference type="Proteomes" id="UP000332515">
    <property type="component" value="Unassembled WGS sequence"/>
</dbReference>
<evidence type="ECO:0000313" key="6">
    <source>
        <dbReference type="EMBL" id="MQT13350.1"/>
    </source>
</evidence>
<dbReference type="Pfam" id="PF06803">
    <property type="entry name" value="DUF1232"/>
    <property type="match status" value="1"/>
</dbReference>
<dbReference type="AlphaFoldDB" id="A0A6A7Y2N8"/>
<dbReference type="InterPro" id="IPR010652">
    <property type="entry name" value="DUF1232"/>
</dbReference>
<accession>A0A6A7Y2N8</accession>
<keyword evidence="2" id="KW-0812">Transmembrane</keyword>
<reference evidence="6 7" key="1">
    <citation type="submission" date="2019-09" db="EMBL/GenBank/DDBJ databases">
        <title>Segnochrobactrum spirostomi gen. nov., sp. nov., isolated from the ciliate Spirostomum cf. yagiui and description of a novel family, Segnochrobactraceae fam. nov. within the order Rhizobiales of the class Alphaproteobacteria.</title>
        <authorList>
            <person name="Akter S."/>
            <person name="Shazib S.U.A."/>
            <person name="Shin M.K."/>
        </authorList>
    </citation>
    <scope>NUCLEOTIDE SEQUENCE [LARGE SCALE GENOMIC DNA]</scope>
    <source>
        <strain evidence="6 7">Sp-1</strain>
    </source>
</reference>